<dbReference type="EMBL" id="JARVKF010000035">
    <property type="protein sequence ID" value="KAK9424520.1"/>
    <property type="molecule type" value="Genomic_DNA"/>
</dbReference>
<sequence length="110" mass="11967">MQNPGGHSALFGSNRRKRSPRHLHWGREGVRALQRTSRSFECWRAKPDSSPIATGEGSGHVKSAPNAPGFACESIDAPTAWLPMMLCSPILTAVREVSAPQYDDVVGHCE</sequence>
<dbReference type="Proteomes" id="UP001408356">
    <property type="component" value="Unassembled WGS sequence"/>
</dbReference>
<protein>
    <submittedName>
        <fullName evidence="2">Uncharacterized protein</fullName>
    </submittedName>
</protein>
<gene>
    <name evidence="2" type="ORF">SUNI508_03396</name>
</gene>
<evidence type="ECO:0000256" key="1">
    <source>
        <dbReference type="SAM" id="MobiDB-lite"/>
    </source>
</evidence>
<evidence type="ECO:0000313" key="3">
    <source>
        <dbReference type="Proteomes" id="UP001408356"/>
    </source>
</evidence>
<evidence type="ECO:0000313" key="2">
    <source>
        <dbReference type="EMBL" id="KAK9424520.1"/>
    </source>
</evidence>
<keyword evidence="3" id="KW-1185">Reference proteome</keyword>
<name>A0ABR2VC70_9PEZI</name>
<feature type="compositionally biased region" description="Basic residues" evidence="1">
    <location>
        <begin position="14"/>
        <end position="24"/>
    </location>
</feature>
<feature type="region of interest" description="Disordered" evidence="1">
    <location>
        <begin position="1"/>
        <end position="26"/>
    </location>
</feature>
<proteinExistence type="predicted"/>
<reference evidence="2 3" key="1">
    <citation type="journal article" date="2024" name="J. Plant Pathol.">
        <title>Sequence and assembly of the genome of Seiridium unicorne, isolate CBS 538.82, causal agent of cypress canker disease.</title>
        <authorList>
            <person name="Scali E."/>
            <person name="Rocca G.D."/>
            <person name="Danti R."/>
            <person name="Garbelotto M."/>
            <person name="Barberini S."/>
            <person name="Baroncelli R."/>
            <person name="Emiliani G."/>
        </authorList>
    </citation>
    <scope>NUCLEOTIDE SEQUENCE [LARGE SCALE GENOMIC DNA]</scope>
    <source>
        <strain evidence="2 3">BM-138-508</strain>
    </source>
</reference>
<accession>A0ABR2VC70</accession>
<organism evidence="2 3">
    <name type="scientific">Seiridium unicorne</name>
    <dbReference type="NCBI Taxonomy" id="138068"/>
    <lineage>
        <taxon>Eukaryota</taxon>
        <taxon>Fungi</taxon>
        <taxon>Dikarya</taxon>
        <taxon>Ascomycota</taxon>
        <taxon>Pezizomycotina</taxon>
        <taxon>Sordariomycetes</taxon>
        <taxon>Xylariomycetidae</taxon>
        <taxon>Amphisphaeriales</taxon>
        <taxon>Sporocadaceae</taxon>
        <taxon>Seiridium</taxon>
    </lineage>
</organism>
<comment type="caution">
    <text evidence="2">The sequence shown here is derived from an EMBL/GenBank/DDBJ whole genome shotgun (WGS) entry which is preliminary data.</text>
</comment>